<dbReference type="PANTHER" id="PTHR30349:SF64">
    <property type="entry name" value="PROPHAGE INTEGRASE INTD-RELATED"/>
    <property type="match status" value="1"/>
</dbReference>
<evidence type="ECO:0000313" key="5">
    <source>
        <dbReference type="Proteomes" id="UP001596169"/>
    </source>
</evidence>
<dbReference type="CDD" id="cd00796">
    <property type="entry name" value="INT_Rci_Hp1_C"/>
    <property type="match status" value="1"/>
</dbReference>
<keyword evidence="5" id="KW-1185">Reference proteome</keyword>
<feature type="domain" description="Tyr recombinase" evidence="3">
    <location>
        <begin position="158"/>
        <end position="326"/>
    </location>
</feature>
<protein>
    <submittedName>
        <fullName evidence="4">Tyrosine-type recombinase/integrase</fullName>
    </submittedName>
</protein>
<dbReference type="PANTHER" id="PTHR30349">
    <property type="entry name" value="PHAGE INTEGRASE-RELATED"/>
    <property type="match status" value="1"/>
</dbReference>
<proteinExistence type="predicted"/>
<dbReference type="InterPro" id="IPR002104">
    <property type="entry name" value="Integrase_catalytic"/>
</dbReference>
<keyword evidence="2" id="KW-0233">DNA recombination</keyword>
<evidence type="ECO:0000313" key="4">
    <source>
        <dbReference type="EMBL" id="MFC6122610.1"/>
    </source>
</evidence>
<dbReference type="InterPro" id="IPR013762">
    <property type="entry name" value="Integrase-like_cat_sf"/>
</dbReference>
<dbReference type="Gene3D" id="1.10.443.10">
    <property type="entry name" value="Intergrase catalytic core"/>
    <property type="match status" value="1"/>
</dbReference>
<dbReference type="SUPFAM" id="SSF56349">
    <property type="entry name" value="DNA breaking-rejoining enzymes"/>
    <property type="match status" value="1"/>
</dbReference>
<organism evidence="4 5">
    <name type="scientific">Citrobacter bitternis</name>
    <dbReference type="NCBI Taxonomy" id="1585982"/>
    <lineage>
        <taxon>Bacteria</taxon>
        <taxon>Pseudomonadati</taxon>
        <taxon>Pseudomonadota</taxon>
        <taxon>Gammaproteobacteria</taxon>
        <taxon>Enterobacterales</taxon>
        <taxon>Enterobacteriaceae</taxon>
        <taxon>Citrobacter</taxon>
    </lineage>
</organism>
<keyword evidence="1" id="KW-0229">DNA integration</keyword>
<dbReference type="Proteomes" id="UP001596169">
    <property type="component" value="Unassembled WGS sequence"/>
</dbReference>
<evidence type="ECO:0000256" key="2">
    <source>
        <dbReference type="ARBA" id="ARBA00023172"/>
    </source>
</evidence>
<gene>
    <name evidence="4" type="ORF">ACFPZP_16270</name>
</gene>
<sequence length="349" mass="40484">MPIYKRGKNYWVDISAPDGTRIRRSAGTEDKKKAQQYHDKIKHELWDITKLEKKPDHAFEDIILLAMKDAEDQALYETKKGYAKYWLSVFKGRSVSSVKGDEIARMMPTHSLHKSRKPLANGTVNRYRAFIVRALSLAFKHGWIEHRPYVPSLREPKVRIRWIRKWQARELIDGLSTDIMRRIVSFALLTGARRGEILSLTWENVDIENRNAVVTAENAKSGRARALPLNDEAISILRECEKTCDFVFSVNGEKLSDIDRKDFEQATTRANLTDFRFHDLRHTWASWHVQNGTPLMMLKEMGGWETLEMVKKYAHLSAEHLNKFVGSVTFLAQENEIEALRNRKNAANY</sequence>
<dbReference type="InterPro" id="IPR011010">
    <property type="entry name" value="DNA_brk_join_enz"/>
</dbReference>
<comment type="caution">
    <text evidence="4">The sequence shown here is derived from an EMBL/GenBank/DDBJ whole genome shotgun (WGS) entry which is preliminary data.</text>
</comment>
<dbReference type="EMBL" id="JBHSRG010000010">
    <property type="protein sequence ID" value="MFC6122610.1"/>
    <property type="molecule type" value="Genomic_DNA"/>
</dbReference>
<dbReference type="Pfam" id="PF00589">
    <property type="entry name" value="Phage_integrase"/>
    <property type="match status" value="1"/>
</dbReference>
<dbReference type="InterPro" id="IPR050090">
    <property type="entry name" value="Tyrosine_recombinase_XerCD"/>
</dbReference>
<dbReference type="PROSITE" id="PS51898">
    <property type="entry name" value="TYR_RECOMBINASE"/>
    <property type="match status" value="1"/>
</dbReference>
<accession>A0ABW1Q2E6</accession>
<dbReference type="RefSeq" id="WP_378109136.1">
    <property type="nucleotide sequence ID" value="NZ_JBHSRG010000010.1"/>
</dbReference>
<reference evidence="5" key="1">
    <citation type="journal article" date="2019" name="Int. J. Syst. Evol. Microbiol.">
        <title>The Global Catalogue of Microorganisms (GCM) 10K type strain sequencing project: providing services to taxonomists for standard genome sequencing and annotation.</title>
        <authorList>
            <consortium name="The Broad Institute Genomics Platform"/>
            <consortium name="The Broad Institute Genome Sequencing Center for Infectious Disease"/>
            <person name="Wu L."/>
            <person name="Ma J."/>
        </authorList>
    </citation>
    <scope>NUCLEOTIDE SEQUENCE [LARGE SCALE GENOMIC DNA]</scope>
    <source>
        <strain evidence="5">JCM30009</strain>
    </source>
</reference>
<evidence type="ECO:0000259" key="3">
    <source>
        <dbReference type="PROSITE" id="PS51898"/>
    </source>
</evidence>
<name>A0ABW1Q2E6_9ENTR</name>
<evidence type="ECO:0000256" key="1">
    <source>
        <dbReference type="ARBA" id="ARBA00022908"/>
    </source>
</evidence>